<reference evidence="2" key="1">
    <citation type="journal article" date="2019" name="Int. J. Syst. Evol. Microbiol.">
        <title>The Global Catalogue of Microorganisms (GCM) 10K type strain sequencing project: providing services to taxonomists for standard genome sequencing and annotation.</title>
        <authorList>
            <consortium name="The Broad Institute Genomics Platform"/>
            <consortium name="The Broad Institute Genome Sequencing Center for Infectious Disease"/>
            <person name="Wu L."/>
            <person name="Ma J."/>
        </authorList>
    </citation>
    <scope>NUCLEOTIDE SEQUENCE [LARGE SCALE GENOMIC DNA]</scope>
    <source>
        <strain evidence="2">CGMCC 4.7246</strain>
    </source>
</reference>
<accession>A0ABW1PFS4</accession>
<protein>
    <submittedName>
        <fullName evidence="1">Acyl carrier protein</fullName>
    </submittedName>
</protein>
<proteinExistence type="predicted"/>
<comment type="caution">
    <text evidence="1">The sequence shown here is derived from an EMBL/GenBank/DDBJ whole genome shotgun (WGS) entry which is preliminary data.</text>
</comment>
<dbReference type="RefSeq" id="WP_380641712.1">
    <property type="nucleotide sequence ID" value="NZ_JBHSQO010000053.1"/>
</dbReference>
<dbReference type="InterPro" id="IPR036736">
    <property type="entry name" value="ACP-like_sf"/>
</dbReference>
<sequence length="359" mass="39670">MTAPTDVVVRAELLDCVQANLALLADRAHGAGRHLALGARLRFAPVPGPDGLPTVERTLDEHLLDARRLLGLAVAGTWRAATSADLLRGHDLVYVVADAFHLPWVPYHGHEHMDHSFLVEAGPTGFVVHDAYHNDTEWGSARPDRRELSAAELSAALPDGARVFRLDPVDPPAGVRPRQDHAGPEVVDAYVRAYREHPDRVAGLRRLTLETWLLARSRRLHAACHEEPAVFEEHVRRWEALAEQTYLAYRRVARGRAEPPGVLPRLADLLAADRVVFDGLRREVAAVVARVLGVDPVEVLRGEPFPGFPSFSSFRVVDIVERLESALGVEFDAEDLVPEHLHRLDDLCRLVSRSSGGPE</sequence>
<organism evidence="1 2">
    <name type="scientific">Saccharothrix lopnurensis</name>
    <dbReference type="NCBI Taxonomy" id="1670621"/>
    <lineage>
        <taxon>Bacteria</taxon>
        <taxon>Bacillati</taxon>
        <taxon>Actinomycetota</taxon>
        <taxon>Actinomycetes</taxon>
        <taxon>Pseudonocardiales</taxon>
        <taxon>Pseudonocardiaceae</taxon>
        <taxon>Saccharothrix</taxon>
    </lineage>
</organism>
<evidence type="ECO:0000313" key="1">
    <source>
        <dbReference type="EMBL" id="MFC6093989.1"/>
    </source>
</evidence>
<dbReference type="Gene3D" id="1.10.1200.10">
    <property type="entry name" value="ACP-like"/>
    <property type="match status" value="1"/>
</dbReference>
<dbReference type="Proteomes" id="UP001596220">
    <property type="component" value="Unassembled WGS sequence"/>
</dbReference>
<evidence type="ECO:0000313" key="2">
    <source>
        <dbReference type="Proteomes" id="UP001596220"/>
    </source>
</evidence>
<keyword evidence="2" id="KW-1185">Reference proteome</keyword>
<dbReference type="EMBL" id="JBHSQO010000053">
    <property type="protein sequence ID" value="MFC6093989.1"/>
    <property type="molecule type" value="Genomic_DNA"/>
</dbReference>
<gene>
    <name evidence="1" type="ORF">ACFP3R_32380</name>
</gene>
<dbReference type="SUPFAM" id="SSF47336">
    <property type="entry name" value="ACP-like"/>
    <property type="match status" value="1"/>
</dbReference>
<name>A0ABW1PFS4_9PSEU</name>